<keyword evidence="4" id="KW-1185">Reference proteome</keyword>
<feature type="signal peptide" evidence="2">
    <location>
        <begin position="1"/>
        <end position="20"/>
    </location>
</feature>
<dbReference type="RefSeq" id="WP_038667456.1">
    <property type="nucleotide sequence ID" value="NZ_CP009571.1"/>
</dbReference>
<gene>
    <name evidence="3" type="ORF">MC45_13865</name>
</gene>
<evidence type="ECO:0000313" key="4">
    <source>
        <dbReference type="Proteomes" id="UP000033200"/>
    </source>
</evidence>
<evidence type="ECO:0000256" key="2">
    <source>
        <dbReference type="SAM" id="SignalP"/>
    </source>
</evidence>
<organism evidence="3 4">
    <name type="scientific">Sphingomonas taxi</name>
    <dbReference type="NCBI Taxonomy" id="1549858"/>
    <lineage>
        <taxon>Bacteria</taxon>
        <taxon>Pseudomonadati</taxon>
        <taxon>Pseudomonadota</taxon>
        <taxon>Alphaproteobacteria</taxon>
        <taxon>Sphingomonadales</taxon>
        <taxon>Sphingomonadaceae</taxon>
        <taxon>Sphingomonas</taxon>
    </lineage>
</organism>
<dbReference type="KEGG" id="stax:MC45_13865"/>
<accession>A0A097EL13</accession>
<proteinExistence type="predicted"/>
<dbReference type="InterPro" id="IPR011990">
    <property type="entry name" value="TPR-like_helical_dom_sf"/>
</dbReference>
<sequence>MRTIIWALAATSLIPVAAAAQSNVEGRVGKLESEMRAVQRKVFPGGAGQYLQPEITRPDAPQQAGGTPATSAVADLTGRVTALEQQMASMTDQIEQTGFKLRQLQDQFDAYKRSNDAQLKALATTPALAAAPGSAPLGGGDDTARPAATPARSNTPVSVAAAGDTAPSAAAVAGAKVDKPSTGDTPEDEYLYGYRLWAAKQYPQAEVQLKKVVADYPKHRRASWAQNLLGRAYLDEGKPSLASMAFYDNYKKMPDGERAPDSLYYLAQALMKLNKPADACKVYGELTDVYGTKISPSMKADVQKGRTAAKCK</sequence>
<dbReference type="SUPFAM" id="SSF48452">
    <property type="entry name" value="TPR-like"/>
    <property type="match status" value="1"/>
</dbReference>
<keyword evidence="2" id="KW-0732">Signal</keyword>
<protein>
    <submittedName>
        <fullName evidence="3">TPR repeat containing exported protein</fullName>
    </submittedName>
</protein>
<dbReference type="Gene3D" id="1.25.40.10">
    <property type="entry name" value="Tetratricopeptide repeat domain"/>
    <property type="match status" value="1"/>
</dbReference>
<dbReference type="STRING" id="1549858.MC45_13865"/>
<dbReference type="EMBL" id="CP009571">
    <property type="protein sequence ID" value="AIT08258.1"/>
    <property type="molecule type" value="Genomic_DNA"/>
</dbReference>
<dbReference type="AlphaFoldDB" id="A0A097EL13"/>
<dbReference type="eggNOG" id="COG1729">
    <property type="taxonomic scope" value="Bacteria"/>
</dbReference>
<reference evidence="3 4" key="1">
    <citation type="submission" date="2014-09" db="EMBL/GenBank/DDBJ databases">
        <title>Using Illumina technology Improving SMRT sequencing Genome Assembly by RASTools.</title>
        <authorList>
            <person name="Zhou Y."/>
            <person name="Ma T."/>
            <person name="Liu T."/>
        </authorList>
    </citation>
    <scope>NUCLEOTIDE SEQUENCE [LARGE SCALE GENOMIC DNA]</scope>
    <source>
        <strain evidence="3 4">ATCC 55669</strain>
    </source>
</reference>
<feature type="chain" id="PRO_5001929856" evidence="2">
    <location>
        <begin position="21"/>
        <end position="312"/>
    </location>
</feature>
<name>A0A097EL13_9SPHN</name>
<dbReference type="HOGENOM" id="CLU_888278_0_0_5"/>
<feature type="region of interest" description="Disordered" evidence="1">
    <location>
        <begin position="130"/>
        <end position="162"/>
    </location>
</feature>
<evidence type="ECO:0000256" key="1">
    <source>
        <dbReference type="SAM" id="MobiDB-lite"/>
    </source>
</evidence>
<evidence type="ECO:0000313" key="3">
    <source>
        <dbReference type="EMBL" id="AIT08258.1"/>
    </source>
</evidence>
<dbReference type="Proteomes" id="UP000033200">
    <property type="component" value="Chromosome"/>
</dbReference>